<dbReference type="Pfam" id="PF03446">
    <property type="entry name" value="NAD_binding_2"/>
    <property type="match status" value="1"/>
</dbReference>
<keyword evidence="2" id="KW-0520">NAD</keyword>
<evidence type="ECO:0008006" key="6">
    <source>
        <dbReference type="Google" id="ProtNLM"/>
    </source>
</evidence>
<keyword evidence="1" id="KW-0560">Oxidoreductase</keyword>
<feature type="domain" description="3-hydroxyisobutyrate dehydrogenase-like NAD-binding" evidence="4">
    <location>
        <begin position="169"/>
        <end position="281"/>
    </location>
</feature>
<dbReference type="InterPro" id="IPR015815">
    <property type="entry name" value="HIBADH-related"/>
</dbReference>
<dbReference type="Pfam" id="PF14833">
    <property type="entry name" value="NAD_binding_11"/>
    <property type="match status" value="1"/>
</dbReference>
<feature type="domain" description="6-phosphogluconate dehydrogenase NADP-binding" evidence="3">
    <location>
        <begin position="6"/>
        <end position="166"/>
    </location>
</feature>
<dbReference type="Gene3D" id="1.10.1040.10">
    <property type="entry name" value="N-(1-d-carboxylethyl)-l-norvaline Dehydrogenase, domain 2"/>
    <property type="match status" value="1"/>
</dbReference>
<dbReference type="Gene3D" id="3.40.50.720">
    <property type="entry name" value="NAD(P)-binding Rossmann-like Domain"/>
    <property type="match status" value="1"/>
</dbReference>
<evidence type="ECO:0000256" key="2">
    <source>
        <dbReference type="ARBA" id="ARBA00023027"/>
    </source>
</evidence>
<dbReference type="InterPro" id="IPR036291">
    <property type="entry name" value="NAD(P)-bd_dom_sf"/>
</dbReference>
<dbReference type="InterPro" id="IPR008927">
    <property type="entry name" value="6-PGluconate_DH-like_C_sf"/>
</dbReference>
<dbReference type="InterPro" id="IPR006115">
    <property type="entry name" value="6PGDH_NADP-bd"/>
</dbReference>
<sequence>MTRDTTIGFIGVGYMGHGMAKNLLEAGYPMWIRGNRNRTPVDSLISRGASEADSPRDMAQKCDVIHICLSNSPQVEDVIRGSDGILAGARKGLIVIDTTTADPKSTAALAQELAAKGATLVDAPLGRTPKEAEAGTLDAMVGCDEDTFAVIKPVIECWAGNITHVGPTGSGHKMKLLMNFISMSYAALYSEATVLGAAVGISPAKTREVIGGSRLSNGFFDTFMNYAVDRDRDAHKFTIANASKDLRYVNAMATEAGVVNIMAGAAKHYFTHVEAIGKGGDYVPMIVDHVARLNGMDMAKETASDND</sequence>
<dbReference type="EMBL" id="LAZR01001438">
    <property type="protein sequence ID" value="KKN44657.1"/>
    <property type="molecule type" value="Genomic_DNA"/>
</dbReference>
<dbReference type="GO" id="GO:0051287">
    <property type="term" value="F:NAD binding"/>
    <property type="evidence" value="ECO:0007669"/>
    <property type="project" value="InterPro"/>
</dbReference>
<dbReference type="GO" id="GO:0016491">
    <property type="term" value="F:oxidoreductase activity"/>
    <property type="evidence" value="ECO:0007669"/>
    <property type="project" value="UniProtKB-KW"/>
</dbReference>
<evidence type="ECO:0000259" key="3">
    <source>
        <dbReference type="Pfam" id="PF03446"/>
    </source>
</evidence>
<dbReference type="GO" id="GO:0050661">
    <property type="term" value="F:NADP binding"/>
    <property type="evidence" value="ECO:0007669"/>
    <property type="project" value="InterPro"/>
</dbReference>
<gene>
    <name evidence="5" type="ORF">LCGC14_0690990</name>
</gene>
<dbReference type="InterPro" id="IPR013328">
    <property type="entry name" value="6PGD_dom2"/>
</dbReference>
<dbReference type="PIRSF" id="PIRSF000103">
    <property type="entry name" value="HIBADH"/>
    <property type="match status" value="1"/>
</dbReference>
<name>A0A0F9R5T8_9ZZZZ</name>
<accession>A0A0F9R5T8</accession>
<dbReference type="SUPFAM" id="SSF51735">
    <property type="entry name" value="NAD(P)-binding Rossmann-fold domains"/>
    <property type="match status" value="1"/>
</dbReference>
<dbReference type="SUPFAM" id="SSF48179">
    <property type="entry name" value="6-phosphogluconate dehydrogenase C-terminal domain-like"/>
    <property type="match status" value="1"/>
</dbReference>
<evidence type="ECO:0000256" key="1">
    <source>
        <dbReference type="ARBA" id="ARBA00023002"/>
    </source>
</evidence>
<dbReference type="PANTHER" id="PTHR43060:SF15">
    <property type="entry name" value="3-HYDROXYISOBUTYRATE DEHYDROGENASE-LIKE 1, MITOCHONDRIAL-RELATED"/>
    <property type="match status" value="1"/>
</dbReference>
<dbReference type="AlphaFoldDB" id="A0A0F9R5T8"/>
<dbReference type="PANTHER" id="PTHR43060">
    <property type="entry name" value="3-HYDROXYISOBUTYRATE DEHYDROGENASE-LIKE 1, MITOCHONDRIAL-RELATED"/>
    <property type="match status" value="1"/>
</dbReference>
<protein>
    <recommendedName>
        <fullName evidence="6">6-phosphogluconate dehydrogenase NADP-binding domain-containing protein</fullName>
    </recommendedName>
</protein>
<evidence type="ECO:0000259" key="4">
    <source>
        <dbReference type="Pfam" id="PF14833"/>
    </source>
</evidence>
<comment type="caution">
    <text evidence="5">The sequence shown here is derived from an EMBL/GenBank/DDBJ whole genome shotgun (WGS) entry which is preliminary data.</text>
</comment>
<organism evidence="5">
    <name type="scientific">marine sediment metagenome</name>
    <dbReference type="NCBI Taxonomy" id="412755"/>
    <lineage>
        <taxon>unclassified sequences</taxon>
        <taxon>metagenomes</taxon>
        <taxon>ecological metagenomes</taxon>
    </lineage>
</organism>
<evidence type="ECO:0000313" key="5">
    <source>
        <dbReference type="EMBL" id="KKN44657.1"/>
    </source>
</evidence>
<proteinExistence type="predicted"/>
<reference evidence="5" key="1">
    <citation type="journal article" date="2015" name="Nature">
        <title>Complex archaea that bridge the gap between prokaryotes and eukaryotes.</title>
        <authorList>
            <person name="Spang A."/>
            <person name="Saw J.H."/>
            <person name="Jorgensen S.L."/>
            <person name="Zaremba-Niedzwiedzka K."/>
            <person name="Martijn J."/>
            <person name="Lind A.E."/>
            <person name="van Eijk R."/>
            <person name="Schleper C."/>
            <person name="Guy L."/>
            <person name="Ettema T.J."/>
        </authorList>
    </citation>
    <scope>NUCLEOTIDE SEQUENCE</scope>
</reference>
<dbReference type="InterPro" id="IPR029154">
    <property type="entry name" value="HIBADH-like_NADP-bd"/>
</dbReference>